<dbReference type="SUPFAM" id="SSF51011">
    <property type="entry name" value="Glycosyl hydrolase domain"/>
    <property type="match status" value="1"/>
</dbReference>
<evidence type="ECO:0000313" key="13">
    <source>
        <dbReference type="Proteomes" id="UP001172083"/>
    </source>
</evidence>
<dbReference type="Pfam" id="PF00128">
    <property type="entry name" value="Alpha-amylase"/>
    <property type="match status" value="2"/>
</dbReference>
<evidence type="ECO:0000256" key="2">
    <source>
        <dbReference type="ARBA" id="ARBA00002953"/>
    </source>
</evidence>
<keyword evidence="8 10" id="KW-0320">Glycogen biosynthesis</keyword>
<evidence type="ECO:0000256" key="3">
    <source>
        <dbReference type="ARBA" id="ARBA00004964"/>
    </source>
</evidence>
<dbReference type="PIRSF" id="PIRSF000463">
    <property type="entry name" value="GlgB"/>
    <property type="match status" value="1"/>
</dbReference>
<dbReference type="PANTHER" id="PTHR43651:SF3">
    <property type="entry name" value="1,4-ALPHA-GLUCAN-BRANCHING ENZYME"/>
    <property type="match status" value="1"/>
</dbReference>
<evidence type="ECO:0000313" key="12">
    <source>
        <dbReference type="EMBL" id="MDN5216739.1"/>
    </source>
</evidence>
<dbReference type="Gene3D" id="3.20.20.80">
    <property type="entry name" value="Glycosidases"/>
    <property type="match status" value="1"/>
</dbReference>
<keyword evidence="6 10" id="KW-0328">Glycosyltransferase</keyword>
<dbReference type="NCBIfam" id="TIGR01515">
    <property type="entry name" value="branching_enzym"/>
    <property type="match status" value="1"/>
</dbReference>
<dbReference type="SMART" id="SM00642">
    <property type="entry name" value="Aamy"/>
    <property type="match status" value="1"/>
</dbReference>
<dbReference type="SUPFAM" id="SSF81296">
    <property type="entry name" value="E set domains"/>
    <property type="match status" value="1"/>
</dbReference>
<evidence type="ECO:0000256" key="8">
    <source>
        <dbReference type="ARBA" id="ARBA00023056"/>
    </source>
</evidence>
<comment type="pathway">
    <text evidence="3 10">Glycan biosynthesis; glycogen biosynthesis.</text>
</comment>
<dbReference type="Proteomes" id="UP001172083">
    <property type="component" value="Unassembled WGS sequence"/>
</dbReference>
<dbReference type="Gene3D" id="2.60.40.10">
    <property type="entry name" value="Immunoglobulins"/>
    <property type="match status" value="1"/>
</dbReference>
<organism evidence="12 13">
    <name type="scientific">Agaribacillus aureus</name>
    <dbReference type="NCBI Taxonomy" id="3051825"/>
    <lineage>
        <taxon>Bacteria</taxon>
        <taxon>Pseudomonadati</taxon>
        <taxon>Bacteroidota</taxon>
        <taxon>Cytophagia</taxon>
        <taxon>Cytophagales</taxon>
        <taxon>Splendidivirgaceae</taxon>
        <taxon>Agaribacillus</taxon>
    </lineage>
</organism>
<gene>
    <name evidence="10 12" type="primary">glgB</name>
    <name evidence="12" type="ORF">QQ020_32010</name>
</gene>
<keyword evidence="7 10" id="KW-0808">Transferase</keyword>
<dbReference type="InterPro" id="IPR014756">
    <property type="entry name" value="Ig_E-set"/>
</dbReference>
<keyword evidence="13" id="KW-1185">Reference proteome</keyword>
<feature type="active site" description="Proton donor" evidence="10">
    <location>
        <position position="378"/>
    </location>
</feature>
<feature type="active site" description="Nucleophile" evidence="10">
    <location>
        <position position="325"/>
    </location>
</feature>
<dbReference type="NCBIfam" id="NF003811">
    <property type="entry name" value="PRK05402.1"/>
    <property type="match status" value="1"/>
</dbReference>
<dbReference type="SUPFAM" id="SSF51445">
    <property type="entry name" value="(Trans)glycosidases"/>
    <property type="match status" value="1"/>
</dbReference>
<evidence type="ECO:0000259" key="11">
    <source>
        <dbReference type="SMART" id="SM00642"/>
    </source>
</evidence>
<feature type="domain" description="Glycosyl hydrolase family 13 catalytic" evidence="11">
    <location>
        <begin position="166"/>
        <end position="507"/>
    </location>
</feature>
<dbReference type="GO" id="GO:0003844">
    <property type="term" value="F:1,4-alpha-glucan branching enzyme activity"/>
    <property type="evidence" value="ECO:0007669"/>
    <property type="project" value="UniProtKB-EC"/>
</dbReference>
<dbReference type="CDD" id="cd02855">
    <property type="entry name" value="E_set_GBE_prok_N"/>
    <property type="match status" value="1"/>
</dbReference>
<dbReference type="EC" id="2.4.1.18" evidence="10"/>
<evidence type="ECO:0000256" key="5">
    <source>
        <dbReference type="ARBA" id="ARBA00022600"/>
    </source>
</evidence>
<comment type="catalytic activity">
    <reaction evidence="1 10">
        <text>Transfers a segment of a (1-&gt;4)-alpha-D-glucan chain to a primary hydroxy group in a similar glucan chain.</text>
        <dbReference type="EC" id="2.4.1.18"/>
    </reaction>
</comment>
<dbReference type="InterPro" id="IPR006407">
    <property type="entry name" value="GlgB"/>
</dbReference>
<dbReference type="InterPro" id="IPR013780">
    <property type="entry name" value="Glyco_hydro_b"/>
</dbReference>
<dbReference type="InterPro" id="IPR044143">
    <property type="entry name" value="GlgB_N_E_set_prok"/>
</dbReference>
<dbReference type="HAMAP" id="MF_00685">
    <property type="entry name" value="GlgB"/>
    <property type="match status" value="1"/>
</dbReference>
<dbReference type="InterPro" id="IPR006047">
    <property type="entry name" value="GH13_cat_dom"/>
</dbReference>
<dbReference type="InterPro" id="IPR037439">
    <property type="entry name" value="Branching_enzy"/>
</dbReference>
<dbReference type="Gene3D" id="2.60.40.1180">
    <property type="entry name" value="Golgi alpha-mannosidase II"/>
    <property type="match status" value="1"/>
</dbReference>
<evidence type="ECO:0000256" key="6">
    <source>
        <dbReference type="ARBA" id="ARBA00022676"/>
    </source>
</evidence>
<dbReference type="InterPro" id="IPR017853">
    <property type="entry name" value="GH"/>
</dbReference>
<proteinExistence type="inferred from homology"/>
<comment type="function">
    <text evidence="2 10">Catalyzes the formation of the alpha-1,6-glucosidic linkages in glycogen by scission of a 1,4-alpha-linked oligosaccharide from growing alpha-1,4-glucan chains and the subsequent attachment of the oligosaccharide to the alpha-1,6 position.</text>
</comment>
<dbReference type="CDD" id="cd11322">
    <property type="entry name" value="AmyAc_Glg_BE"/>
    <property type="match status" value="1"/>
</dbReference>
<accession>A0ABT8LG16</accession>
<dbReference type="PANTHER" id="PTHR43651">
    <property type="entry name" value="1,4-ALPHA-GLUCAN-BRANCHING ENZYME"/>
    <property type="match status" value="1"/>
</dbReference>
<evidence type="ECO:0000256" key="7">
    <source>
        <dbReference type="ARBA" id="ARBA00022679"/>
    </source>
</evidence>
<evidence type="ECO:0000256" key="1">
    <source>
        <dbReference type="ARBA" id="ARBA00000826"/>
    </source>
</evidence>
<dbReference type="Pfam" id="PF02922">
    <property type="entry name" value="CBM_48"/>
    <property type="match status" value="1"/>
</dbReference>
<comment type="similarity">
    <text evidence="4 10">Belongs to the glycosyl hydrolase 13 family. GlgB subfamily.</text>
</comment>
<evidence type="ECO:0000256" key="4">
    <source>
        <dbReference type="ARBA" id="ARBA00009000"/>
    </source>
</evidence>
<keyword evidence="9 10" id="KW-0119">Carbohydrate metabolism</keyword>
<comment type="caution">
    <text evidence="12">The sequence shown here is derived from an EMBL/GenBank/DDBJ whole genome shotgun (WGS) entry which is preliminary data.</text>
</comment>
<comment type="subunit">
    <text evidence="10">Monomer.</text>
</comment>
<dbReference type="Pfam" id="PF02806">
    <property type="entry name" value="Alpha-amylase_C"/>
    <property type="match status" value="1"/>
</dbReference>
<dbReference type="RefSeq" id="WP_346762077.1">
    <property type="nucleotide sequence ID" value="NZ_JAUJEB010000010.1"/>
</dbReference>
<dbReference type="InterPro" id="IPR013783">
    <property type="entry name" value="Ig-like_fold"/>
</dbReference>
<evidence type="ECO:0000256" key="9">
    <source>
        <dbReference type="ARBA" id="ARBA00023277"/>
    </source>
</evidence>
<dbReference type="InterPro" id="IPR006048">
    <property type="entry name" value="A-amylase/branching_C"/>
</dbReference>
<name>A0ABT8LG16_9BACT</name>
<reference evidence="12" key="1">
    <citation type="submission" date="2023-06" db="EMBL/GenBank/DDBJ databases">
        <title>Genomic of Agaribacillus aureum.</title>
        <authorList>
            <person name="Wang G."/>
        </authorList>
    </citation>
    <scope>NUCLEOTIDE SEQUENCE</scope>
    <source>
        <strain evidence="12">BMA12</strain>
    </source>
</reference>
<dbReference type="EMBL" id="JAUJEB010000010">
    <property type="protein sequence ID" value="MDN5216739.1"/>
    <property type="molecule type" value="Genomic_DNA"/>
</dbReference>
<sequence length="645" mass="74123">MGNQSGNTSQAGVIPHSLFTDFDINLFKSGKHFRLYEKLGAHVIDHDGQVGTYFAVWAPNAHKVSVIGGFNSWNAEEHVLNVRWDSSGIWEGFIPGVEPGNIYKYKIFSNENGQVLEKGDPFATLWEVPPKTASVVWDINYEWQDKSWMEKRAEHNALDKPFSVYEVHMGSWKRKFDQGNESLSYVELADELVDHVKKTGFTHVEFLPVMEHPFFGSWGYQITGYFAPSSRFGTPQEFMLLVDKFHKAGIGVILDWVPSHFPDDIFGLINFDGTSLYEHADPKKGFHPDWESYIFNYGRNEVRSFLISNAIFWLDKYHVDGLRVDAVASMLYLDYSRNEGEWIPNQHGGRENLEAISLLKELNEEIYQSFPSAQTIAEESTAWPMVSKPTFVGGLGFGMKWMMGWMHDTLEYFSKDPIYRQFHQNDITFSLNYAFTENFMLPLSHDEVVHGKGALIERMPGDEWQRFANLRLLYTYMFTHPGTKLLFMGAEIGQTSEWKHDHSVEWHLLDHDPHKGVLQLMTDLNHLYRSEPALYELGFGSSGFEWIDLSDHTNSVLVYIRKGHNPDEYLIVAANFTPTPHQGYRFGVHANKNWKEIFNSDDKKYWGSGLRNKGVIKTKKEACHGREYAISIDLPPLAAVVLKAK</sequence>
<evidence type="ECO:0000256" key="10">
    <source>
        <dbReference type="HAMAP-Rule" id="MF_00685"/>
    </source>
</evidence>
<dbReference type="InterPro" id="IPR004193">
    <property type="entry name" value="Glyco_hydro_13_N"/>
</dbReference>
<keyword evidence="5 10" id="KW-0321">Glycogen metabolism</keyword>
<dbReference type="NCBIfam" id="NF008967">
    <property type="entry name" value="PRK12313.1"/>
    <property type="match status" value="1"/>
</dbReference>
<protein>
    <recommendedName>
        <fullName evidence="10">1,4-alpha-glucan branching enzyme GlgB</fullName>
        <ecNumber evidence="10">2.4.1.18</ecNumber>
    </recommendedName>
    <alternativeName>
        <fullName evidence="10">1,4-alpha-D-glucan:1,4-alpha-D-glucan 6-glucosyl-transferase</fullName>
    </alternativeName>
    <alternativeName>
        <fullName evidence="10">Alpha-(1-&gt;4)-glucan branching enzyme</fullName>
    </alternativeName>
    <alternativeName>
        <fullName evidence="10">Glycogen branching enzyme</fullName>
        <shortName evidence="10">BE</shortName>
    </alternativeName>
</protein>